<protein>
    <submittedName>
        <fullName evidence="2">Uncharacterized protein</fullName>
    </submittedName>
</protein>
<gene>
    <name evidence="2" type="ORF">SCF082_LOCUS22966</name>
</gene>
<evidence type="ECO:0000313" key="2">
    <source>
        <dbReference type="EMBL" id="CAK9039264.1"/>
    </source>
</evidence>
<dbReference type="EMBL" id="CAXAMM010016659">
    <property type="protein sequence ID" value="CAK9039264.1"/>
    <property type="molecule type" value="Genomic_DNA"/>
</dbReference>
<dbReference type="Proteomes" id="UP001642464">
    <property type="component" value="Unassembled WGS sequence"/>
</dbReference>
<organism evidence="2 3">
    <name type="scientific">Durusdinium trenchii</name>
    <dbReference type="NCBI Taxonomy" id="1381693"/>
    <lineage>
        <taxon>Eukaryota</taxon>
        <taxon>Sar</taxon>
        <taxon>Alveolata</taxon>
        <taxon>Dinophyceae</taxon>
        <taxon>Suessiales</taxon>
        <taxon>Symbiodiniaceae</taxon>
        <taxon>Durusdinium</taxon>
    </lineage>
</organism>
<sequence length="165" mass="17767">EPTAAAAPAAELRPPAAAKAQAAPLTPAGFKVVPARFEVRVRAPEPGPPAPKSDYKGGHKQSPSQEVRAKMQKLQSECNSKMEVMKVECAKKIELVTQQAAADRELVTQQAAADVKAAKEGKNKVVIVARERLEAADRVKRLVTERAQAQVDLAKKEIAELQEQS</sequence>
<keyword evidence="3" id="KW-1185">Reference proteome</keyword>
<feature type="region of interest" description="Disordered" evidence="1">
    <location>
        <begin position="41"/>
        <end position="67"/>
    </location>
</feature>
<name>A0ABP0LMG7_9DINO</name>
<accession>A0ABP0LMG7</accession>
<feature type="non-terminal residue" evidence="2">
    <location>
        <position position="165"/>
    </location>
</feature>
<reference evidence="2 3" key="1">
    <citation type="submission" date="2024-02" db="EMBL/GenBank/DDBJ databases">
        <authorList>
            <person name="Chen Y."/>
            <person name="Shah S."/>
            <person name="Dougan E. K."/>
            <person name="Thang M."/>
            <person name="Chan C."/>
        </authorList>
    </citation>
    <scope>NUCLEOTIDE SEQUENCE [LARGE SCALE GENOMIC DNA]</scope>
</reference>
<proteinExistence type="predicted"/>
<evidence type="ECO:0000313" key="3">
    <source>
        <dbReference type="Proteomes" id="UP001642464"/>
    </source>
</evidence>
<evidence type="ECO:0000256" key="1">
    <source>
        <dbReference type="SAM" id="MobiDB-lite"/>
    </source>
</evidence>
<feature type="non-terminal residue" evidence="2">
    <location>
        <position position="1"/>
    </location>
</feature>
<comment type="caution">
    <text evidence="2">The sequence shown here is derived from an EMBL/GenBank/DDBJ whole genome shotgun (WGS) entry which is preliminary data.</text>
</comment>
<feature type="region of interest" description="Disordered" evidence="1">
    <location>
        <begin position="1"/>
        <end position="25"/>
    </location>
</feature>